<feature type="transmembrane region" description="Helical" evidence="1">
    <location>
        <begin position="6"/>
        <end position="22"/>
    </location>
</feature>
<keyword evidence="1" id="KW-1133">Transmembrane helix</keyword>
<protein>
    <submittedName>
        <fullName evidence="2">Uncharacterized protein</fullName>
    </submittedName>
</protein>
<reference evidence="2" key="1">
    <citation type="submission" date="2019-04" db="EMBL/GenBank/DDBJ databases">
        <title>Friends and foes A comparative genomics study of 23 Aspergillus species from section Flavi.</title>
        <authorList>
            <consortium name="DOE Joint Genome Institute"/>
            <person name="Kjaerbolling I."/>
            <person name="Vesth T."/>
            <person name="Frisvad J.C."/>
            <person name="Nybo J.L."/>
            <person name="Theobald S."/>
            <person name="Kildgaard S."/>
            <person name="Isbrandt T."/>
            <person name="Kuo A."/>
            <person name="Sato A."/>
            <person name="Lyhne E.K."/>
            <person name="Kogle M.E."/>
            <person name="Wiebenga A."/>
            <person name="Kun R.S."/>
            <person name="Lubbers R.J."/>
            <person name="Makela M.R."/>
            <person name="Barry K."/>
            <person name="Chovatia M."/>
            <person name="Clum A."/>
            <person name="Daum C."/>
            <person name="Haridas S."/>
            <person name="He G."/>
            <person name="LaButti K."/>
            <person name="Lipzen A."/>
            <person name="Mondo S."/>
            <person name="Riley R."/>
            <person name="Salamov A."/>
            <person name="Simmons B.A."/>
            <person name="Magnuson J.K."/>
            <person name="Henrissat B."/>
            <person name="Mortensen U.H."/>
            <person name="Larsen T.O."/>
            <person name="Devries R.P."/>
            <person name="Grigoriev I.V."/>
            <person name="Machida M."/>
            <person name="Baker S.E."/>
            <person name="Andersen M.R."/>
        </authorList>
    </citation>
    <scope>NUCLEOTIDE SEQUENCE [LARGE SCALE GENOMIC DNA]</scope>
    <source>
        <strain evidence="2">CBS 121.62</strain>
    </source>
</reference>
<keyword evidence="1" id="KW-0472">Membrane</keyword>
<sequence>MYIYIYIYIYMCVCVCVCVCVCEKRRWGNKVRHLHNKYLTSFYLASPFTRISTESIIE</sequence>
<name>A0A5N6GL94_ASPFL</name>
<organism evidence="2">
    <name type="scientific">Aspergillus flavus</name>
    <dbReference type="NCBI Taxonomy" id="5059"/>
    <lineage>
        <taxon>Eukaryota</taxon>
        <taxon>Fungi</taxon>
        <taxon>Dikarya</taxon>
        <taxon>Ascomycota</taxon>
        <taxon>Pezizomycotina</taxon>
        <taxon>Eurotiomycetes</taxon>
        <taxon>Eurotiomycetidae</taxon>
        <taxon>Eurotiales</taxon>
        <taxon>Aspergillaceae</taxon>
        <taxon>Aspergillus</taxon>
        <taxon>Aspergillus subgen. Circumdati</taxon>
    </lineage>
</organism>
<evidence type="ECO:0000313" key="2">
    <source>
        <dbReference type="EMBL" id="KAB8241223.1"/>
    </source>
</evidence>
<keyword evidence="1" id="KW-0812">Transmembrane</keyword>
<dbReference type="Proteomes" id="UP000325434">
    <property type="component" value="Unassembled WGS sequence"/>
</dbReference>
<accession>A0A5N6GL94</accession>
<dbReference type="AlphaFoldDB" id="A0A5N6GL94"/>
<gene>
    <name evidence="2" type="ORF">BDV35DRAFT_76331</name>
</gene>
<proteinExistence type="predicted"/>
<evidence type="ECO:0000256" key="1">
    <source>
        <dbReference type="SAM" id="Phobius"/>
    </source>
</evidence>
<dbReference type="EMBL" id="ML734698">
    <property type="protein sequence ID" value="KAB8241223.1"/>
    <property type="molecule type" value="Genomic_DNA"/>
</dbReference>